<accession>A0A222MVG0</accession>
<evidence type="ECO:0000256" key="2">
    <source>
        <dbReference type="ARBA" id="ARBA00022475"/>
    </source>
</evidence>
<keyword evidence="2 8" id="KW-1003">Cell membrane</keyword>
<keyword evidence="6 8" id="KW-0472">Membrane</keyword>
<keyword evidence="4 8" id="KW-1133">Transmembrane helix</keyword>
<dbReference type="AlphaFoldDB" id="A0A222MVG0"/>
<proteinExistence type="inferred from homology"/>
<reference evidence="9 10" key="1">
    <citation type="submission" date="2017-07" db="EMBL/GenBank/DDBJ databases">
        <title>Analysis of two Campylobacter avium genomes and identification of a novel hippuricase gene.</title>
        <authorList>
            <person name="Miller W.G."/>
            <person name="Chapman M.H."/>
            <person name="Yee E."/>
            <person name="Revez J."/>
            <person name="Bono J.L."/>
            <person name="Rossi M."/>
        </authorList>
    </citation>
    <scope>NUCLEOTIDE SEQUENCE [LARGE SCALE GENOMIC DNA]</scope>
    <source>
        <strain evidence="9 10">LMG 24591</strain>
    </source>
</reference>
<feature type="transmembrane region" description="Helical" evidence="8">
    <location>
        <begin position="68"/>
        <end position="85"/>
    </location>
</feature>
<keyword evidence="3 8" id="KW-0812">Transmembrane</keyword>
<feature type="transmembrane region" description="Helical" evidence="8">
    <location>
        <begin position="132"/>
        <end position="153"/>
    </location>
</feature>
<sequence length="187" mass="20768">MDLLSLLLVACALSMDAFAVSLCKGFSTSRLNLQHYLKVGIYFGAFQALMPLLGFYIGQSFSSFVDKIDHYIAFILLSLIGLKMIKESRQKKDECDDSCADFSHKTMSFLALATSIDALAIGVSIAFLDENIFFDASLIGLVTFVFCVFGLKIGNKFGYHLREKAEFIGGLVLILIGFKILIEHLFF</sequence>
<keyword evidence="5 8" id="KW-0406">Ion transport</keyword>
<dbReference type="PANTHER" id="PTHR35529">
    <property type="entry name" value="MANGANESE EFFLUX PUMP MNTP-RELATED"/>
    <property type="match status" value="1"/>
</dbReference>
<dbReference type="InterPro" id="IPR003810">
    <property type="entry name" value="Mntp/YtaF"/>
</dbReference>
<evidence type="ECO:0000256" key="1">
    <source>
        <dbReference type="ARBA" id="ARBA00022448"/>
    </source>
</evidence>
<dbReference type="InterPro" id="IPR022929">
    <property type="entry name" value="Put_MntP"/>
</dbReference>
<dbReference type="HAMAP" id="MF_01521">
    <property type="entry name" value="MntP_pump"/>
    <property type="match status" value="1"/>
</dbReference>
<comment type="subcellular location">
    <subcellularLocation>
        <location evidence="8">Cell membrane</location>
        <topology evidence="8">Multi-pass membrane protein</topology>
    </subcellularLocation>
</comment>
<name>A0A222MVG0_9BACT</name>
<dbReference type="PANTHER" id="PTHR35529:SF1">
    <property type="entry name" value="MANGANESE EFFLUX PUMP MNTP-RELATED"/>
    <property type="match status" value="1"/>
</dbReference>
<comment type="caution">
    <text evidence="8">Lacks conserved residue(s) required for the propagation of feature annotation.</text>
</comment>
<evidence type="ECO:0000256" key="8">
    <source>
        <dbReference type="HAMAP-Rule" id="MF_01521"/>
    </source>
</evidence>
<dbReference type="GO" id="GO:0005886">
    <property type="term" value="C:plasma membrane"/>
    <property type="evidence" value="ECO:0007669"/>
    <property type="project" value="UniProtKB-SubCell"/>
</dbReference>
<organism evidence="9 10">
    <name type="scientific">Campylobacter avium LMG 24591</name>
    <dbReference type="NCBI Taxonomy" id="522484"/>
    <lineage>
        <taxon>Bacteria</taxon>
        <taxon>Pseudomonadati</taxon>
        <taxon>Campylobacterota</taxon>
        <taxon>Epsilonproteobacteria</taxon>
        <taxon>Campylobacterales</taxon>
        <taxon>Campylobacteraceae</taxon>
        <taxon>Campylobacter</taxon>
    </lineage>
</organism>
<keyword evidence="1 8" id="KW-0813">Transport</keyword>
<comment type="function">
    <text evidence="8">Probably functions as a manganese efflux pump.</text>
</comment>
<dbReference type="Pfam" id="PF02659">
    <property type="entry name" value="Mntp"/>
    <property type="match status" value="1"/>
</dbReference>
<feature type="transmembrane region" description="Helical" evidence="8">
    <location>
        <begin position="165"/>
        <end position="182"/>
    </location>
</feature>
<dbReference type="KEGG" id="cavi:CAV_0262"/>
<dbReference type="OrthoDB" id="9811590at2"/>
<dbReference type="GO" id="GO:0005384">
    <property type="term" value="F:manganese ion transmembrane transporter activity"/>
    <property type="evidence" value="ECO:0007669"/>
    <property type="project" value="UniProtKB-UniRule"/>
</dbReference>
<keyword evidence="10" id="KW-1185">Reference proteome</keyword>
<evidence type="ECO:0000256" key="7">
    <source>
        <dbReference type="ARBA" id="ARBA00023211"/>
    </source>
</evidence>
<evidence type="ECO:0000256" key="5">
    <source>
        <dbReference type="ARBA" id="ARBA00023065"/>
    </source>
</evidence>
<gene>
    <name evidence="8" type="primary">mntP</name>
    <name evidence="9" type="ORF">CAV_0262</name>
</gene>
<evidence type="ECO:0000256" key="6">
    <source>
        <dbReference type="ARBA" id="ARBA00023136"/>
    </source>
</evidence>
<evidence type="ECO:0000313" key="10">
    <source>
        <dbReference type="Proteomes" id="UP000201169"/>
    </source>
</evidence>
<keyword evidence="7 8" id="KW-0464">Manganese</keyword>
<evidence type="ECO:0000313" key="9">
    <source>
        <dbReference type="EMBL" id="ASQ29933.1"/>
    </source>
</evidence>
<dbReference type="RefSeq" id="WP_094324722.1">
    <property type="nucleotide sequence ID" value="NZ_CP022347.1"/>
</dbReference>
<evidence type="ECO:0000256" key="3">
    <source>
        <dbReference type="ARBA" id="ARBA00022692"/>
    </source>
</evidence>
<protein>
    <recommendedName>
        <fullName evidence="8">Putative manganese efflux pump MntP</fullName>
    </recommendedName>
</protein>
<comment type="similarity">
    <text evidence="8">Belongs to the MntP (TC 9.B.29) family.</text>
</comment>
<dbReference type="EMBL" id="CP022347">
    <property type="protein sequence ID" value="ASQ29933.1"/>
    <property type="molecule type" value="Genomic_DNA"/>
</dbReference>
<dbReference type="Proteomes" id="UP000201169">
    <property type="component" value="Chromosome"/>
</dbReference>
<evidence type="ECO:0000256" key="4">
    <source>
        <dbReference type="ARBA" id="ARBA00022989"/>
    </source>
</evidence>
<feature type="transmembrane region" description="Helical" evidence="8">
    <location>
        <begin position="106"/>
        <end position="126"/>
    </location>
</feature>